<evidence type="ECO:0000313" key="2">
    <source>
        <dbReference type="EMBL" id="ABW01793.1"/>
    </source>
</evidence>
<dbReference type="EMBL" id="CP000852">
    <property type="protein sequence ID" value="ABW01793.1"/>
    <property type="molecule type" value="Genomic_DNA"/>
</dbReference>
<dbReference type="PANTHER" id="PTHR13696">
    <property type="entry name" value="P-LOOP CONTAINING NUCLEOSIDE TRIPHOSPHATE HYDROLASE"/>
    <property type="match status" value="1"/>
</dbReference>
<dbReference type="InterPro" id="IPR027417">
    <property type="entry name" value="P-loop_NTPase"/>
</dbReference>
<dbReference type="AlphaFoldDB" id="A8MDD7"/>
<gene>
    <name evidence="2" type="ordered locus">Cmaq_0961</name>
</gene>
<reference evidence="2 3" key="1">
    <citation type="submission" date="2007-10" db="EMBL/GenBank/DDBJ databases">
        <title>Complete sequence of Caldivirga maquilingensis IC-167.</title>
        <authorList>
            <consortium name="US DOE Joint Genome Institute"/>
            <person name="Copeland A."/>
            <person name="Lucas S."/>
            <person name="Lapidus A."/>
            <person name="Barry K."/>
            <person name="Glavina del Rio T."/>
            <person name="Dalin E."/>
            <person name="Tice H."/>
            <person name="Pitluck S."/>
            <person name="Saunders E."/>
            <person name="Brettin T."/>
            <person name="Bruce D."/>
            <person name="Detter J.C."/>
            <person name="Han C."/>
            <person name="Schmutz J."/>
            <person name="Larimer F."/>
            <person name="Land M."/>
            <person name="Hauser L."/>
            <person name="Kyrpides N."/>
            <person name="Ivanova N."/>
            <person name="Biddle J.F."/>
            <person name="Zhang Z."/>
            <person name="Fitz-Gibbon S.T."/>
            <person name="Lowe T.M."/>
            <person name="Saltikov C."/>
            <person name="House C.H."/>
            <person name="Richardson P."/>
        </authorList>
    </citation>
    <scope>NUCLEOTIDE SEQUENCE [LARGE SCALE GENOMIC DNA]</scope>
    <source>
        <strain evidence="3">ATCC 700844 / DSM 13496 / JCM 10307 / IC-167</strain>
    </source>
</reference>
<organism evidence="2 3">
    <name type="scientific">Caldivirga maquilingensis (strain ATCC 700844 / DSM 13496 / JCM 10307 / IC-167)</name>
    <dbReference type="NCBI Taxonomy" id="397948"/>
    <lineage>
        <taxon>Archaea</taxon>
        <taxon>Thermoproteota</taxon>
        <taxon>Thermoprotei</taxon>
        <taxon>Thermoproteales</taxon>
        <taxon>Thermoproteaceae</taxon>
        <taxon>Caldivirga</taxon>
    </lineage>
</organism>
<dbReference type="RefSeq" id="WP_012186012.1">
    <property type="nucleotide sequence ID" value="NC_009954.1"/>
</dbReference>
<accession>A8MDD7</accession>
<dbReference type="HOGENOM" id="CLU_884551_0_0_2"/>
<dbReference type="InterPro" id="IPR050678">
    <property type="entry name" value="DNA_Partitioning_ATPase"/>
</dbReference>
<keyword evidence="3" id="KW-1185">Reference proteome</keyword>
<dbReference type="OrthoDB" id="36110at2157"/>
<dbReference type="SUPFAM" id="SSF52540">
    <property type="entry name" value="P-loop containing nucleoside triphosphate hydrolases"/>
    <property type="match status" value="1"/>
</dbReference>
<dbReference type="KEGG" id="cma:Cmaq_0961"/>
<dbReference type="GeneID" id="5708563"/>
<feature type="domain" description="AAA" evidence="1">
    <location>
        <begin position="4"/>
        <end position="204"/>
    </location>
</feature>
<protein>
    <recommendedName>
        <fullName evidence="1">AAA domain-containing protein</fullName>
    </recommendedName>
</protein>
<dbReference type="Gene3D" id="3.40.50.300">
    <property type="entry name" value="P-loop containing nucleotide triphosphate hydrolases"/>
    <property type="match status" value="1"/>
</dbReference>
<evidence type="ECO:0000259" key="1">
    <source>
        <dbReference type="Pfam" id="PF13614"/>
    </source>
</evidence>
<evidence type="ECO:0000313" key="3">
    <source>
        <dbReference type="Proteomes" id="UP000001137"/>
    </source>
</evidence>
<dbReference type="Proteomes" id="UP000001137">
    <property type="component" value="Chromosome"/>
</dbReference>
<proteinExistence type="predicted"/>
<dbReference type="STRING" id="397948.Cmaq_0961"/>
<sequence>MPVIIPVVSASGGVGKTTITLLIAHYLVEYGEDPGKILIIDTDPTAGLSLKIYGDDYDRINQLRRTLYHMFKDYDKGKNIDIDDYVNPPNGNIDANTLQNVKVLPPGEDDEGDLSNLVTLWLGEYGRGDALFTILSKSGALSRFNYIIIDTAPFFDKRYTSIALAMTDLAKVNKAVVPLRPTLTDIKRTIRMTQTISRKINNEIKPIFVFNFDKDMLRSEAAALREAGIEVLSKGSREARGAKPPGEVVKAVNDLKSTGKIINVALAYMASLTRFPEKWLKDVESYTPKCVISSIINEFNENIKPECSILVETE</sequence>
<dbReference type="eggNOG" id="arCOG00599">
    <property type="taxonomic scope" value="Archaea"/>
</dbReference>
<dbReference type="Pfam" id="PF13614">
    <property type="entry name" value="AAA_31"/>
    <property type="match status" value="1"/>
</dbReference>
<dbReference type="PANTHER" id="PTHR13696:SF99">
    <property type="entry name" value="COBYRINIC ACID AC-DIAMIDE SYNTHASE"/>
    <property type="match status" value="1"/>
</dbReference>
<name>A8MDD7_CALMQ</name>
<dbReference type="InterPro" id="IPR025669">
    <property type="entry name" value="AAA_dom"/>
</dbReference>